<dbReference type="AlphaFoldDB" id="A0A5A8CKH6"/>
<dbReference type="Proteomes" id="UP000325113">
    <property type="component" value="Unassembled WGS sequence"/>
</dbReference>
<feature type="compositionally biased region" description="Basic residues" evidence="1">
    <location>
        <begin position="47"/>
        <end position="61"/>
    </location>
</feature>
<evidence type="ECO:0000313" key="3">
    <source>
        <dbReference type="EMBL" id="KAA0153566.1"/>
    </source>
</evidence>
<dbReference type="InterPro" id="IPR000007">
    <property type="entry name" value="Tubby_C"/>
</dbReference>
<evidence type="ECO:0000313" key="8">
    <source>
        <dbReference type="Proteomes" id="UP000325113"/>
    </source>
</evidence>
<accession>A0A5A8CKH6</accession>
<evidence type="ECO:0000259" key="2">
    <source>
        <dbReference type="Pfam" id="PF01167"/>
    </source>
</evidence>
<dbReference type="OrthoDB" id="10570297at2759"/>
<evidence type="ECO:0000313" key="4">
    <source>
        <dbReference type="EMBL" id="KAA0159981.1"/>
    </source>
</evidence>
<dbReference type="EMBL" id="VLTN01000015">
    <property type="protein sequence ID" value="KAA0153566.1"/>
    <property type="molecule type" value="Genomic_DNA"/>
</dbReference>
<dbReference type="EMBL" id="VLTO01000093">
    <property type="protein sequence ID" value="KAA0165629.1"/>
    <property type="molecule type" value="Genomic_DNA"/>
</dbReference>
<dbReference type="Pfam" id="PF01167">
    <property type="entry name" value="Tub"/>
    <property type="match status" value="1"/>
</dbReference>
<dbReference type="Proteomes" id="UP000322899">
    <property type="component" value="Unassembled WGS sequence"/>
</dbReference>
<comment type="caution">
    <text evidence="3">The sequence shown here is derived from an EMBL/GenBank/DDBJ whole genome shotgun (WGS) entry which is preliminary data.</text>
</comment>
<dbReference type="InterPro" id="IPR025659">
    <property type="entry name" value="Tubby-like_C"/>
</dbReference>
<organism evidence="3 7">
    <name type="scientific">Cafeteria roenbergensis</name>
    <name type="common">Marine flagellate</name>
    <dbReference type="NCBI Taxonomy" id="33653"/>
    <lineage>
        <taxon>Eukaryota</taxon>
        <taxon>Sar</taxon>
        <taxon>Stramenopiles</taxon>
        <taxon>Bigyra</taxon>
        <taxon>Opalozoa</taxon>
        <taxon>Bicosoecida</taxon>
        <taxon>Cafeteriaceae</taxon>
        <taxon>Cafeteria</taxon>
    </lineage>
</organism>
<protein>
    <recommendedName>
        <fullName evidence="2">Tubby C-terminal domain-containing protein</fullName>
    </recommendedName>
</protein>
<feature type="region of interest" description="Disordered" evidence="1">
    <location>
        <begin position="30"/>
        <end position="89"/>
    </location>
</feature>
<dbReference type="SUPFAM" id="SSF54518">
    <property type="entry name" value="Tubby C-terminal domain-like"/>
    <property type="match status" value="1"/>
</dbReference>
<evidence type="ECO:0000313" key="7">
    <source>
        <dbReference type="Proteomes" id="UP000323011"/>
    </source>
</evidence>
<sequence>MGSPEADFSPTPTGRSGRFSFVGGANAAAAGSDSAAATAHAAAVQRRMQRSKAAGARRSRASHATEGSAATASTPPAHSESLAAEAAADARGGGRRLLMTAASRLPTWSPGESGSHGSLALRFLGGDSRVKAASSRNFVFDAPDAEGRLRAVLQAGRLSEHGSRGPVTVYSLDFRWPLSPAQALAAVLGTFAWPTDERD</sequence>
<dbReference type="Proteomes" id="UP000323011">
    <property type="component" value="Unassembled WGS sequence"/>
</dbReference>
<evidence type="ECO:0000313" key="5">
    <source>
        <dbReference type="EMBL" id="KAA0165629.1"/>
    </source>
</evidence>
<dbReference type="EMBL" id="VLTM01000049">
    <property type="protein sequence ID" value="KAA0159981.1"/>
    <property type="molecule type" value="Genomic_DNA"/>
</dbReference>
<feature type="domain" description="Tubby C-terminal" evidence="2">
    <location>
        <begin position="63"/>
        <end position="191"/>
    </location>
</feature>
<reference evidence="6 7" key="1">
    <citation type="submission" date="2019-07" db="EMBL/GenBank/DDBJ databases">
        <title>Genomes of Cafeteria roenbergensis.</title>
        <authorList>
            <person name="Fischer M.G."/>
            <person name="Hackl T."/>
            <person name="Roman M."/>
        </authorList>
    </citation>
    <scope>NUCLEOTIDE SEQUENCE [LARGE SCALE GENOMIC DNA]</scope>
    <source>
        <strain evidence="3 7">BVI</strain>
        <strain evidence="4 8">Cflag</strain>
        <strain evidence="5 6">E4-10P</strain>
    </source>
</reference>
<keyword evidence="7" id="KW-1185">Reference proteome</keyword>
<feature type="compositionally biased region" description="Low complexity" evidence="1">
    <location>
        <begin position="30"/>
        <end position="43"/>
    </location>
</feature>
<evidence type="ECO:0000313" key="6">
    <source>
        <dbReference type="Proteomes" id="UP000322899"/>
    </source>
</evidence>
<feature type="compositionally biased region" description="Low complexity" evidence="1">
    <location>
        <begin position="62"/>
        <end position="89"/>
    </location>
</feature>
<gene>
    <name evidence="5" type="ORF">FNF27_07637</name>
    <name evidence="3" type="ORF">FNF29_02954</name>
    <name evidence="4" type="ORF">FNF31_04626</name>
</gene>
<name>A0A5A8CKH6_CAFRO</name>
<evidence type="ECO:0000256" key="1">
    <source>
        <dbReference type="SAM" id="MobiDB-lite"/>
    </source>
</evidence>
<proteinExistence type="predicted"/>
<dbReference type="Gene3D" id="3.20.90.10">
    <property type="entry name" value="Tubby Protein, Chain A"/>
    <property type="match status" value="1"/>
</dbReference>